<dbReference type="AlphaFoldDB" id="A0A392PHE4"/>
<name>A0A392PHE4_9FABA</name>
<protein>
    <submittedName>
        <fullName evidence="1">Uncharacterized protein</fullName>
    </submittedName>
</protein>
<evidence type="ECO:0000313" key="2">
    <source>
        <dbReference type="Proteomes" id="UP000265520"/>
    </source>
</evidence>
<dbReference type="EMBL" id="LXQA010080470">
    <property type="protein sequence ID" value="MCI11513.1"/>
    <property type="molecule type" value="Genomic_DNA"/>
</dbReference>
<proteinExistence type="predicted"/>
<organism evidence="1 2">
    <name type="scientific">Trifolium medium</name>
    <dbReference type="NCBI Taxonomy" id="97028"/>
    <lineage>
        <taxon>Eukaryota</taxon>
        <taxon>Viridiplantae</taxon>
        <taxon>Streptophyta</taxon>
        <taxon>Embryophyta</taxon>
        <taxon>Tracheophyta</taxon>
        <taxon>Spermatophyta</taxon>
        <taxon>Magnoliopsida</taxon>
        <taxon>eudicotyledons</taxon>
        <taxon>Gunneridae</taxon>
        <taxon>Pentapetalae</taxon>
        <taxon>rosids</taxon>
        <taxon>fabids</taxon>
        <taxon>Fabales</taxon>
        <taxon>Fabaceae</taxon>
        <taxon>Papilionoideae</taxon>
        <taxon>50 kb inversion clade</taxon>
        <taxon>NPAAA clade</taxon>
        <taxon>Hologalegina</taxon>
        <taxon>IRL clade</taxon>
        <taxon>Trifolieae</taxon>
        <taxon>Trifolium</taxon>
    </lineage>
</organism>
<evidence type="ECO:0000313" key="1">
    <source>
        <dbReference type="EMBL" id="MCI11513.1"/>
    </source>
</evidence>
<comment type="caution">
    <text evidence="1">The sequence shown here is derived from an EMBL/GenBank/DDBJ whole genome shotgun (WGS) entry which is preliminary data.</text>
</comment>
<sequence>MEEVEAMEQKLREFTYYVPDDPDSTVQKLGAWTIK</sequence>
<keyword evidence="2" id="KW-1185">Reference proteome</keyword>
<feature type="non-terminal residue" evidence="1">
    <location>
        <position position="35"/>
    </location>
</feature>
<reference evidence="1 2" key="1">
    <citation type="journal article" date="2018" name="Front. Plant Sci.">
        <title>Red Clover (Trifolium pratense) and Zigzag Clover (T. medium) - A Picture of Genomic Similarities and Differences.</title>
        <authorList>
            <person name="Dluhosova J."/>
            <person name="Istvanek J."/>
            <person name="Nedelnik J."/>
            <person name="Repkova J."/>
        </authorList>
    </citation>
    <scope>NUCLEOTIDE SEQUENCE [LARGE SCALE GENOMIC DNA]</scope>
    <source>
        <strain evidence="2">cv. 10/8</strain>
        <tissue evidence="1">Leaf</tissue>
    </source>
</reference>
<accession>A0A392PHE4</accession>
<dbReference type="Proteomes" id="UP000265520">
    <property type="component" value="Unassembled WGS sequence"/>
</dbReference>